<dbReference type="InterPro" id="IPR050228">
    <property type="entry name" value="Carboxylesterase_BioH"/>
</dbReference>
<dbReference type="InterPro" id="IPR029058">
    <property type="entry name" value="AB_hydrolase_fold"/>
</dbReference>
<dbReference type="InterPro" id="IPR000639">
    <property type="entry name" value="Epox_hydrolase-like"/>
</dbReference>
<dbReference type="Gene3D" id="3.40.50.1820">
    <property type="entry name" value="alpha/beta hydrolase"/>
    <property type="match status" value="1"/>
</dbReference>
<keyword evidence="2" id="KW-0378">Hydrolase</keyword>
<proteinExistence type="predicted"/>
<dbReference type="PANTHER" id="PTHR43194:SF5">
    <property type="entry name" value="PIMELOYL-[ACYL-CARRIER PROTEIN] METHYL ESTER ESTERASE"/>
    <property type="match status" value="1"/>
</dbReference>
<dbReference type="PANTHER" id="PTHR43194">
    <property type="entry name" value="HYDROLASE ALPHA/BETA FOLD FAMILY"/>
    <property type="match status" value="1"/>
</dbReference>
<evidence type="ECO:0000313" key="2">
    <source>
        <dbReference type="EMBL" id="MFC7750960.1"/>
    </source>
</evidence>
<keyword evidence="3" id="KW-1185">Reference proteome</keyword>
<organism evidence="2 3">
    <name type="scientific">Paenibacillus thermoaerophilus</name>
    <dbReference type="NCBI Taxonomy" id="1215385"/>
    <lineage>
        <taxon>Bacteria</taxon>
        <taxon>Bacillati</taxon>
        <taxon>Bacillota</taxon>
        <taxon>Bacilli</taxon>
        <taxon>Bacillales</taxon>
        <taxon>Paenibacillaceae</taxon>
        <taxon>Paenibacillus</taxon>
    </lineage>
</organism>
<reference evidence="3" key="1">
    <citation type="journal article" date="2019" name="Int. J. Syst. Evol. Microbiol.">
        <title>The Global Catalogue of Microorganisms (GCM) 10K type strain sequencing project: providing services to taxonomists for standard genome sequencing and annotation.</title>
        <authorList>
            <consortium name="The Broad Institute Genomics Platform"/>
            <consortium name="The Broad Institute Genome Sequencing Center for Infectious Disease"/>
            <person name="Wu L."/>
            <person name="Ma J."/>
        </authorList>
    </citation>
    <scope>NUCLEOTIDE SEQUENCE [LARGE SCALE GENOMIC DNA]</scope>
    <source>
        <strain evidence="3">JCM 18657</strain>
    </source>
</reference>
<comment type="caution">
    <text evidence="2">The sequence shown here is derived from an EMBL/GenBank/DDBJ whole genome shotgun (WGS) entry which is preliminary data.</text>
</comment>
<dbReference type="EMBL" id="JBHTGQ010000031">
    <property type="protein sequence ID" value="MFC7750960.1"/>
    <property type="molecule type" value="Genomic_DNA"/>
</dbReference>
<evidence type="ECO:0000313" key="3">
    <source>
        <dbReference type="Proteomes" id="UP001596528"/>
    </source>
</evidence>
<dbReference type="PRINTS" id="PR00412">
    <property type="entry name" value="EPOXHYDRLASE"/>
</dbReference>
<dbReference type="PRINTS" id="PR00111">
    <property type="entry name" value="ABHYDROLASE"/>
</dbReference>
<gene>
    <name evidence="2" type="ORF">ACFQWB_13615</name>
</gene>
<dbReference type="InterPro" id="IPR000073">
    <property type="entry name" value="AB_hydrolase_1"/>
</dbReference>
<dbReference type="GO" id="GO:0016787">
    <property type="term" value="F:hydrolase activity"/>
    <property type="evidence" value="ECO:0007669"/>
    <property type="project" value="UniProtKB-KW"/>
</dbReference>
<name>A0ABW2V6A6_9BACL</name>
<dbReference type="Proteomes" id="UP001596528">
    <property type="component" value="Unassembled WGS sequence"/>
</dbReference>
<dbReference type="SUPFAM" id="SSF53474">
    <property type="entry name" value="alpha/beta-Hydrolases"/>
    <property type="match status" value="1"/>
</dbReference>
<evidence type="ECO:0000259" key="1">
    <source>
        <dbReference type="Pfam" id="PF12697"/>
    </source>
</evidence>
<accession>A0ABW2V6A6</accession>
<protein>
    <submittedName>
        <fullName evidence="2">Alpha/beta fold hydrolase</fullName>
    </submittedName>
</protein>
<dbReference type="RefSeq" id="WP_246068114.1">
    <property type="nucleotide sequence ID" value="NZ_JBHTGQ010000031.1"/>
</dbReference>
<feature type="domain" description="AB hydrolase-1" evidence="1">
    <location>
        <begin position="30"/>
        <end position="262"/>
    </location>
</feature>
<dbReference type="Pfam" id="PF12697">
    <property type="entry name" value="Abhydrolase_6"/>
    <property type="match status" value="1"/>
</dbReference>
<sequence>MTISKTLADRKLPMDGFELAYGEFGQGRPLVLVHGFCGSSAYWRLTAPELARHFRVITPDLRGHGASGLPQNGGCSMEELAGDLARLIEKLALDRPIVLGHSLGGYAALALAETRSGVLGGFGLVHSTALPDSPEAQANRDRGIARIRGEGLRPYVEELVPKLFAPEHRESMADTVREMIEAGWATNPEGAVRTLEGMKRRPDRSAVLREAAVPVLLVAGERDAVVPPERTFVADGPHIRAVRLAKAGHMGMLETPDELVAAIRSFAEGV</sequence>